<dbReference type="OrthoDB" id="10496158at2759"/>
<evidence type="ECO:0000313" key="1">
    <source>
        <dbReference type="EMBL" id="ORX77992.1"/>
    </source>
</evidence>
<gene>
    <name evidence="1" type="ORF">K493DRAFT_321294</name>
</gene>
<proteinExistence type="predicted"/>
<organism evidence="1 2">
    <name type="scientific">Basidiobolus meristosporus CBS 931.73</name>
    <dbReference type="NCBI Taxonomy" id="1314790"/>
    <lineage>
        <taxon>Eukaryota</taxon>
        <taxon>Fungi</taxon>
        <taxon>Fungi incertae sedis</taxon>
        <taxon>Zoopagomycota</taxon>
        <taxon>Entomophthoromycotina</taxon>
        <taxon>Basidiobolomycetes</taxon>
        <taxon>Basidiobolales</taxon>
        <taxon>Basidiobolaceae</taxon>
        <taxon>Basidiobolus</taxon>
    </lineage>
</organism>
<protein>
    <submittedName>
        <fullName evidence="1">Uncharacterized protein</fullName>
    </submittedName>
</protein>
<dbReference type="Proteomes" id="UP000193498">
    <property type="component" value="Unassembled WGS sequence"/>
</dbReference>
<sequence>MRREGRTFSPHFNRQKRTNSTIRVCDCAVPTHIAPPSRAQGQIILESGESPDLYHQAHSLALARTLVSNAAERIENARLTENYDLIDELRTQSEAATKQLEAAEKKWEQIVFNIWDAWPLEKPLTEIPHCHGEMQTVQRDTVRRHRRVLREGAKRMTKFCIMGGNVEEVADGFDDIIFEESYW</sequence>
<dbReference type="EMBL" id="MCFE01000850">
    <property type="protein sequence ID" value="ORX77992.1"/>
    <property type="molecule type" value="Genomic_DNA"/>
</dbReference>
<dbReference type="InParanoid" id="A0A1Y1WX18"/>
<comment type="caution">
    <text evidence="1">The sequence shown here is derived from an EMBL/GenBank/DDBJ whole genome shotgun (WGS) entry which is preliminary data.</text>
</comment>
<accession>A0A1Y1WX18</accession>
<keyword evidence="2" id="KW-1185">Reference proteome</keyword>
<evidence type="ECO:0000313" key="2">
    <source>
        <dbReference type="Proteomes" id="UP000193498"/>
    </source>
</evidence>
<name>A0A1Y1WX18_9FUNG</name>
<reference evidence="1 2" key="1">
    <citation type="submission" date="2016-07" db="EMBL/GenBank/DDBJ databases">
        <title>Pervasive Adenine N6-methylation of Active Genes in Fungi.</title>
        <authorList>
            <consortium name="DOE Joint Genome Institute"/>
            <person name="Mondo S.J."/>
            <person name="Dannebaum R.O."/>
            <person name="Kuo R.C."/>
            <person name="Labutti K."/>
            <person name="Haridas S."/>
            <person name="Kuo A."/>
            <person name="Salamov A."/>
            <person name="Ahrendt S.R."/>
            <person name="Lipzen A."/>
            <person name="Sullivan W."/>
            <person name="Andreopoulos W.B."/>
            <person name="Clum A."/>
            <person name="Lindquist E."/>
            <person name="Daum C."/>
            <person name="Ramamoorthy G.K."/>
            <person name="Gryganskyi A."/>
            <person name="Culley D."/>
            <person name="Magnuson J.K."/>
            <person name="James T.Y."/>
            <person name="O'Malley M.A."/>
            <person name="Stajich J.E."/>
            <person name="Spatafora J.W."/>
            <person name="Visel A."/>
            <person name="Grigoriev I.V."/>
        </authorList>
    </citation>
    <scope>NUCLEOTIDE SEQUENCE [LARGE SCALE GENOMIC DNA]</scope>
    <source>
        <strain evidence="1 2">CBS 931.73</strain>
    </source>
</reference>
<dbReference type="AlphaFoldDB" id="A0A1Y1WX18"/>